<evidence type="ECO:0000313" key="2">
    <source>
        <dbReference type="Proteomes" id="UP001157502"/>
    </source>
</evidence>
<reference evidence="1" key="1">
    <citation type="submission" date="2021-05" db="EMBL/GenBank/DDBJ databases">
        <authorList>
            <person name="Pan Q."/>
            <person name="Jouanno E."/>
            <person name="Zahm M."/>
            <person name="Klopp C."/>
            <person name="Cabau C."/>
            <person name="Louis A."/>
            <person name="Berthelot C."/>
            <person name="Parey E."/>
            <person name="Roest Crollius H."/>
            <person name="Montfort J."/>
            <person name="Robinson-Rechavi M."/>
            <person name="Bouchez O."/>
            <person name="Lampietro C."/>
            <person name="Lopez Roques C."/>
            <person name="Donnadieu C."/>
            <person name="Postlethwait J."/>
            <person name="Bobe J."/>
            <person name="Dillon D."/>
            <person name="Chandos A."/>
            <person name="von Hippel F."/>
            <person name="Guiguen Y."/>
        </authorList>
    </citation>
    <scope>NUCLEOTIDE SEQUENCE</scope>
    <source>
        <strain evidence="1">YG-Jan2019</strain>
    </source>
</reference>
<protein>
    <submittedName>
        <fullName evidence="1">Uncharacterized protein</fullName>
    </submittedName>
</protein>
<organism evidence="1 2">
    <name type="scientific">Dallia pectoralis</name>
    <name type="common">Alaska blackfish</name>
    <dbReference type="NCBI Taxonomy" id="75939"/>
    <lineage>
        <taxon>Eukaryota</taxon>
        <taxon>Metazoa</taxon>
        <taxon>Chordata</taxon>
        <taxon>Craniata</taxon>
        <taxon>Vertebrata</taxon>
        <taxon>Euteleostomi</taxon>
        <taxon>Actinopterygii</taxon>
        <taxon>Neopterygii</taxon>
        <taxon>Teleostei</taxon>
        <taxon>Protacanthopterygii</taxon>
        <taxon>Esociformes</taxon>
        <taxon>Umbridae</taxon>
        <taxon>Dallia</taxon>
    </lineage>
</organism>
<accession>A0ACC2F1G1</accession>
<name>A0ACC2F1G1_DALPE</name>
<proteinExistence type="predicted"/>
<sequence>MYFRGGLRSLLRARNLSGSAREEMCDEKQTGVRWLMSAGHQAPSAGSSGHFPPVSLTGLGKHQQKLGISIAVLLSVNFNTLPSLVQCVPITHTGAQQGGVCAYPRGAQRNQAHLLGFISSQICFTPHALHGCYRFLHTEIHETLLVTKSQPTSPCKPSQSRHLATGNCCWSGIEKWNHCQSKPECLPPKQHRRRFPENATEIVKPSQTDPLRGL</sequence>
<comment type="caution">
    <text evidence="1">The sequence shown here is derived from an EMBL/GenBank/DDBJ whole genome shotgun (WGS) entry which is preliminary data.</text>
</comment>
<keyword evidence="2" id="KW-1185">Reference proteome</keyword>
<dbReference type="EMBL" id="CM055763">
    <property type="protein sequence ID" value="KAJ7985172.1"/>
    <property type="molecule type" value="Genomic_DNA"/>
</dbReference>
<evidence type="ECO:0000313" key="1">
    <source>
        <dbReference type="EMBL" id="KAJ7985172.1"/>
    </source>
</evidence>
<dbReference type="Proteomes" id="UP001157502">
    <property type="component" value="Chromosome 36"/>
</dbReference>
<gene>
    <name evidence="1" type="ORF">DPEC_G00349320</name>
</gene>